<evidence type="ECO:0000313" key="2">
    <source>
        <dbReference type="EMBL" id="TDD59271.1"/>
    </source>
</evidence>
<dbReference type="SUPFAM" id="SSF53335">
    <property type="entry name" value="S-adenosyl-L-methionine-dependent methyltransferases"/>
    <property type="match status" value="1"/>
</dbReference>
<keyword evidence="3" id="KW-1185">Reference proteome</keyword>
<dbReference type="Proteomes" id="UP000295124">
    <property type="component" value="Unassembled WGS sequence"/>
</dbReference>
<evidence type="ECO:0000313" key="3">
    <source>
        <dbReference type="Proteomes" id="UP000295124"/>
    </source>
</evidence>
<dbReference type="OrthoDB" id="3815449at2"/>
<dbReference type="InterPro" id="IPR029063">
    <property type="entry name" value="SAM-dependent_MTases_sf"/>
</dbReference>
<dbReference type="Pfam" id="PF04672">
    <property type="entry name" value="Methyltransf_19"/>
    <property type="match status" value="1"/>
</dbReference>
<dbReference type="PIRSF" id="PIRSF017393">
    <property type="entry name" value="MTase_SAV2177"/>
    <property type="match status" value="1"/>
</dbReference>
<dbReference type="EMBL" id="SMKX01000038">
    <property type="protein sequence ID" value="TDD59271.1"/>
    <property type="molecule type" value="Genomic_DNA"/>
</dbReference>
<reference evidence="2 3" key="1">
    <citation type="submission" date="2019-03" db="EMBL/GenBank/DDBJ databases">
        <title>Draft genome sequences of novel Actinobacteria.</title>
        <authorList>
            <person name="Sahin N."/>
            <person name="Ay H."/>
            <person name="Saygin H."/>
        </authorList>
    </citation>
    <scope>NUCLEOTIDE SEQUENCE [LARGE SCALE GENOMIC DNA]</scope>
    <source>
        <strain evidence="2 3">JCM 13523</strain>
    </source>
</reference>
<evidence type="ECO:0000256" key="1">
    <source>
        <dbReference type="SAM" id="MobiDB-lite"/>
    </source>
</evidence>
<proteinExistence type="predicted"/>
<dbReference type="Gene3D" id="3.40.50.150">
    <property type="entry name" value="Vaccinia Virus protein VP39"/>
    <property type="match status" value="1"/>
</dbReference>
<dbReference type="AlphaFoldDB" id="A0A4R4ZKG4"/>
<accession>A0A4R4ZKG4</accession>
<comment type="caution">
    <text evidence="2">The sequence shown here is derived from an EMBL/GenBank/DDBJ whole genome shotgun (WGS) entry which is preliminary data.</text>
</comment>
<dbReference type="InterPro" id="IPR006764">
    <property type="entry name" value="SAM_dep_MeTrfase_SAV2177_type"/>
</dbReference>
<sequence length="270" mass="29040">MQSPLLTEVRVSSIDTTRPTSARIYDYMLGGTQNFEADRAVADRLNSVAPFRRMALLNREFLVKAVRVMVQSGVTQFLDIGSGIPTAGSVHETARALDPAARVVYVDNDPTAVEHSRQLLAGADGIAVVEADLTTPASVLDHPETNAVIDFDQPVGLLFLGVVQYLPESLEPATLINRYLTALAPGSQLALTHFTADNFETEMAAAVEFFASTAAPMFPRDRAAVTALFGDLELVDPGVVFTARWRPEPDGVGADDPDRSGHYAGIGRKV</sequence>
<evidence type="ECO:0008006" key="4">
    <source>
        <dbReference type="Google" id="ProtNLM"/>
    </source>
</evidence>
<feature type="region of interest" description="Disordered" evidence="1">
    <location>
        <begin position="250"/>
        <end position="270"/>
    </location>
</feature>
<gene>
    <name evidence="2" type="ORF">E1263_15880</name>
</gene>
<name>A0A4R4ZKG4_9ACTN</name>
<organism evidence="2 3">
    <name type="scientific">Kribbella antibiotica</name>
    <dbReference type="NCBI Taxonomy" id="190195"/>
    <lineage>
        <taxon>Bacteria</taxon>
        <taxon>Bacillati</taxon>
        <taxon>Actinomycetota</taxon>
        <taxon>Actinomycetes</taxon>
        <taxon>Propionibacteriales</taxon>
        <taxon>Kribbellaceae</taxon>
        <taxon>Kribbella</taxon>
    </lineage>
</organism>
<protein>
    <recommendedName>
        <fullName evidence="4">SAM-dependent methyltransferase</fullName>
    </recommendedName>
</protein>